<reference evidence="1" key="1">
    <citation type="journal article" date="2022" name="bioRxiv">
        <title>Sequencing and chromosome-scale assembly of the giantPleurodeles waltlgenome.</title>
        <authorList>
            <person name="Brown T."/>
            <person name="Elewa A."/>
            <person name="Iarovenko S."/>
            <person name="Subramanian E."/>
            <person name="Araus A.J."/>
            <person name="Petzold A."/>
            <person name="Susuki M."/>
            <person name="Suzuki K.-i.T."/>
            <person name="Hayashi T."/>
            <person name="Toyoda A."/>
            <person name="Oliveira C."/>
            <person name="Osipova E."/>
            <person name="Leigh N.D."/>
            <person name="Simon A."/>
            <person name="Yun M.H."/>
        </authorList>
    </citation>
    <scope>NUCLEOTIDE SEQUENCE</scope>
    <source>
        <strain evidence="1">20211129_DDA</strain>
        <tissue evidence="1">Liver</tissue>
    </source>
</reference>
<dbReference type="Proteomes" id="UP001066276">
    <property type="component" value="Chromosome 6"/>
</dbReference>
<gene>
    <name evidence="1" type="ORF">NDU88_006563</name>
</gene>
<comment type="caution">
    <text evidence="1">The sequence shown here is derived from an EMBL/GenBank/DDBJ whole genome shotgun (WGS) entry which is preliminary data.</text>
</comment>
<protein>
    <submittedName>
        <fullName evidence="1">Uncharacterized protein</fullName>
    </submittedName>
</protein>
<feature type="non-terminal residue" evidence="1">
    <location>
        <position position="1"/>
    </location>
</feature>
<evidence type="ECO:0000313" key="2">
    <source>
        <dbReference type="Proteomes" id="UP001066276"/>
    </source>
</evidence>
<evidence type="ECO:0000313" key="1">
    <source>
        <dbReference type="EMBL" id="KAJ1140205.1"/>
    </source>
</evidence>
<accession>A0AAV7QJF1</accession>
<feature type="non-terminal residue" evidence="1">
    <location>
        <position position="66"/>
    </location>
</feature>
<organism evidence="1 2">
    <name type="scientific">Pleurodeles waltl</name>
    <name type="common">Iberian ribbed newt</name>
    <dbReference type="NCBI Taxonomy" id="8319"/>
    <lineage>
        <taxon>Eukaryota</taxon>
        <taxon>Metazoa</taxon>
        <taxon>Chordata</taxon>
        <taxon>Craniata</taxon>
        <taxon>Vertebrata</taxon>
        <taxon>Euteleostomi</taxon>
        <taxon>Amphibia</taxon>
        <taxon>Batrachia</taxon>
        <taxon>Caudata</taxon>
        <taxon>Salamandroidea</taxon>
        <taxon>Salamandridae</taxon>
        <taxon>Pleurodelinae</taxon>
        <taxon>Pleurodeles</taxon>
    </lineage>
</organism>
<proteinExistence type="predicted"/>
<name>A0AAV7QJF1_PLEWA</name>
<dbReference type="EMBL" id="JANPWB010000010">
    <property type="protein sequence ID" value="KAJ1140205.1"/>
    <property type="molecule type" value="Genomic_DNA"/>
</dbReference>
<dbReference type="AlphaFoldDB" id="A0AAV7QJF1"/>
<sequence>KSAKTEVSTQNSDLVGMTKWAHQRCGHLGEKATYRSYYDSPLTMSVLCGLPSGVCVWGQGGTAPPT</sequence>
<keyword evidence="2" id="KW-1185">Reference proteome</keyword>